<evidence type="ECO:0000259" key="1">
    <source>
        <dbReference type="PROSITE" id="PS50802"/>
    </source>
</evidence>
<protein>
    <recommendedName>
        <fullName evidence="1">OTU domain-containing protein</fullName>
    </recommendedName>
</protein>
<dbReference type="AlphaFoldDB" id="A0A813SIL8"/>
<comment type="caution">
    <text evidence="2">The sequence shown here is derived from an EMBL/GenBank/DDBJ whole genome shotgun (WGS) entry which is preliminary data.</text>
</comment>
<dbReference type="EMBL" id="CAJNOC010000735">
    <property type="protein sequence ID" value="CAF0797547.1"/>
    <property type="molecule type" value="Genomic_DNA"/>
</dbReference>
<evidence type="ECO:0000313" key="2">
    <source>
        <dbReference type="EMBL" id="CAF0797547.1"/>
    </source>
</evidence>
<feature type="domain" description="OTU" evidence="1">
    <location>
        <begin position="50"/>
        <end position="180"/>
    </location>
</feature>
<evidence type="ECO:0000313" key="3">
    <source>
        <dbReference type="Proteomes" id="UP000663879"/>
    </source>
</evidence>
<dbReference type="SUPFAM" id="SSF54001">
    <property type="entry name" value="Cysteine proteinases"/>
    <property type="match status" value="1"/>
</dbReference>
<accession>A0A813SIL8</accession>
<dbReference type="Proteomes" id="UP000663879">
    <property type="component" value="Unassembled WGS sequence"/>
</dbReference>
<dbReference type="InterPro" id="IPR038765">
    <property type="entry name" value="Papain-like_cys_pep_sf"/>
</dbReference>
<keyword evidence="3" id="KW-1185">Reference proteome</keyword>
<dbReference type="InterPro" id="IPR003323">
    <property type="entry name" value="OTU_dom"/>
</dbReference>
<dbReference type="PROSITE" id="PS50802">
    <property type="entry name" value="OTU"/>
    <property type="match status" value="1"/>
</dbReference>
<dbReference type="Gene3D" id="3.90.70.80">
    <property type="match status" value="1"/>
</dbReference>
<sequence length="203" mass="24541">MIKNEINKGEEVLQNLKNYFENIKQFPTYSYHEIDYDYDVILELNDLTEFCALSSSKNGDCLYNSLSTIFFGKEEYYYLFKLGSFLVLIKNEKYFRDYFKKIHYEQVFEKFIENMSLKGKWANQFNLISLSFFLNKRIFIYSIDTETNIPYNTNYDMCRNKSNPIMIGHKNNHFVPFVSENDEAKFNEIETEPFSEFRRNFKF</sequence>
<name>A0A813SIL8_9BILA</name>
<reference evidence="2" key="1">
    <citation type="submission" date="2021-02" db="EMBL/GenBank/DDBJ databases">
        <authorList>
            <person name="Nowell W R."/>
        </authorList>
    </citation>
    <scope>NUCLEOTIDE SEQUENCE</scope>
    <source>
        <strain evidence="2">Ploen Becks lab</strain>
    </source>
</reference>
<dbReference type="OrthoDB" id="10017659at2759"/>
<gene>
    <name evidence="2" type="ORF">OXX778_LOCUS6293</name>
</gene>
<organism evidence="2 3">
    <name type="scientific">Brachionus calyciflorus</name>
    <dbReference type="NCBI Taxonomy" id="104777"/>
    <lineage>
        <taxon>Eukaryota</taxon>
        <taxon>Metazoa</taxon>
        <taxon>Spiralia</taxon>
        <taxon>Gnathifera</taxon>
        <taxon>Rotifera</taxon>
        <taxon>Eurotatoria</taxon>
        <taxon>Monogononta</taxon>
        <taxon>Pseudotrocha</taxon>
        <taxon>Ploima</taxon>
        <taxon>Brachionidae</taxon>
        <taxon>Brachionus</taxon>
    </lineage>
</organism>
<proteinExistence type="predicted"/>
<dbReference type="Pfam" id="PF02338">
    <property type="entry name" value="OTU"/>
    <property type="match status" value="1"/>
</dbReference>